<reference evidence="11 13" key="2">
    <citation type="submission" date="2007-08" db="EMBL/GenBank/DDBJ databases">
        <authorList>
            <person name="Fulton L."/>
            <person name="Clifton S."/>
            <person name="Fulton B."/>
            <person name="Xu J."/>
            <person name="Minx P."/>
            <person name="Pepin K.H."/>
            <person name="Johnson M."/>
            <person name="Thiruvilangam P."/>
            <person name="Bhonagiri V."/>
            <person name="Nash W.E."/>
            <person name="Wang C."/>
            <person name="Mardis E.R."/>
            <person name="Wilson R.K."/>
        </authorList>
    </citation>
    <scope>NUCLEOTIDE SEQUENCE [LARGE SCALE GENOMIC DNA]</scope>
    <source>
        <strain evidence="11 13">DSM 753</strain>
    </source>
</reference>
<evidence type="ECO:0000256" key="2">
    <source>
        <dbReference type="ARBA" id="ARBA00022763"/>
    </source>
</evidence>
<keyword evidence="2 7" id="KW-0227">DNA damage</keyword>
<dbReference type="InterPro" id="IPR004791">
    <property type="entry name" value="UvrC"/>
</dbReference>
<evidence type="ECO:0000259" key="9">
    <source>
        <dbReference type="PROSITE" id="PS50164"/>
    </source>
</evidence>
<dbReference type="GO" id="GO:0009432">
    <property type="term" value="P:SOS response"/>
    <property type="evidence" value="ECO:0007669"/>
    <property type="project" value="UniProtKB-UniRule"/>
</dbReference>
<comment type="subunit">
    <text evidence="7">Interacts with UvrB in an incision complex.</text>
</comment>
<comment type="function">
    <text evidence="7">The UvrABC repair system catalyzes the recognition and processing of DNA lesions. UvrC both incises the 5' and 3' sides of the lesion. The N-terminal half is responsible for the 3' incision and the C-terminal half is responsible for the 5' incision.</text>
</comment>
<keyword evidence="14" id="KW-1185">Reference proteome</keyword>
<dbReference type="InterPro" id="IPR001943">
    <property type="entry name" value="UVR_dom"/>
</dbReference>
<dbReference type="GO" id="GO:0006289">
    <property type="term" value="P:nucleotide-excision repair"/>
    <property type="evidence" value="ECO:0007669"/>
    <property type="project" value="UniProtKB-UniRule"/>
</dbReference>
<dbReference type="PROSITE" id="PS50164">
    <property type="entry name" value="GIY_YIG"/>
    <property type="match status" value="1"/>
</dbReference>
<dbReference type="Pfam" id="PF08459">
    <property type="entry name" value="UvrC_RNaseH_dom"/>
    <property type="match status" value="1"/>
</dbReference>
<dbReference type="GO" id="GO:0009381">
    <property type="term" value="F:excinuclease ABC activity"/>
    <property type="evidence" value="ECO:0007669"/>
    <property type="project" value="UniProtKB-UniRule"/>
</dbReference>
<dbReference type="PANTHER" id="PTHR30562:SF1">
    <property type="entry name" value="UVRABC SYSTEM PROTEIN C"/>
    <property type="match status" value="1"/>
</dbReference>
<evidence type="ECO:0000313" key="11">
    <source>
        <dbReference type="EMBL" id="EDO60586.1"/>
    </source>
</evidence>
<dbReference type="FunFam" id="3.40.1440.10:FF:000001">
    <property type="entry name" value="UvrABC system protein C"/>
    <property type="match status" value="1"/>
</dbReference>
<dbReference type="Pfam" id="PF01541">
    <property type="entry name" value="GIY-YIG"/>
    <property type="match status" value="1"/>
</dbReference>
<dbReference type="InterPro" id="IPR050066">
    <property type="entry name" value="UvrABC_protein_C"/>
</dbReference>
<evidence type="ECO:0000259" key="10">
    <source>
        <dbReference type="PROSITE" id="PS50165"/>
    </source>
</evidence>
<evidence type="ECO:0000313" key="14">
    <source>
        <dbReference type="Proteomes" id="UP000220611"/>
    </source>
</evidence>
<reference evidence="11 13" key="1">
    <citation type="submission" date="2007-08" db="EMBL/GenBank/DDBJ databases">
        <title>Draft genome sequence of Clostridium leptum (DSM 753).</title>
        <authorList>
            <person name="Sudarsanam P."/>
            <person name="Ley R."/>
            <person name="Guruge J."/>
            <person name="Turnbaugh P.J."/>
            <person name="Mahowald M."/>
            <person name="Liep D."/>
            <person name="Gordon J."/>
        </authorList>
    </citation>
    <scope>NUCLEOTIDE SEQUENCE [LARGE SCALE GENOMIC DNA]</scope>
    <source>
        <strain evidence="11 13">DSM 753</strain>
    </source>
</reference>
<dbReference type="GO" id="GO:0009380">
    <property type="term" value="C:excinuclease repair complex"/>
    <property type="evidence" value="ECO:0007669"/>
    <property type="project" value="InterPro"/>
</dbReference>
<dbReference type="InterPro" id="IPR036876">
    <property type="entry name" value="UVR_dom_sf"/>
</dbReference>
<dbReference type="CDD" id="cd10434">
    <property type="entry name" value="GIY-YIG_UvrC_Cho"/>
    <property type="match status" value="1"/>
</dbReference>
<dbReference type="Gene3D" id="4.10.860.10">
    <property type="entry name" value="UVR domain"/>
    <property type="match status" value="1"/>
</dbReference>
<dbReference type="Gene3D" id="1.10.150.20">
    <property type="entry name" value="5' to 3' exonuclease, C-terminal subdomain"/>
    <property type="match status" value="1"/>
</dbReference>
<dbReference type="InterPro" id="IPR001162">
    <property type="entry name" value="UvrC_RNase_H_dom"/>
</dbReference>
<dbReference type="GO" id="GO:0003677">
    <property type="term" value="F:DNA binding"/>
    <property type="evidence" value="ECO:0007669"/>
    <property type="project" value="UniProtKB-UniRule"/>
</dbReference>
<dbReference type="Proteomes" id="UP000220611">
    <property type="component" value="Unassembled WGS sequence"/>
</dbReference>
<dbReference type="EMBL" id="NOXF01000004">
    <property type="protein sequence ID" value="PEQ24785.1"/>
    <property type="molecule type" value="Genomic_DNA"/>
</dbReference>
<evidence type="ECO:0000256" key="4">
    <source>
        <dbReference type="ARBA" id="ARBA00022881"/>
    </source>
</evidence>
<dbReference type="AlphaFoldDB" id="A7VUD6"/>
<comment type="similarity">
    <text evidence="7">Belongs to the UvrC family.</text>
</comment>
<evidence type="ECO:0000256" key="7">
    <source>
        <dbReference type="HAMAP-Rule" id="MF_00203"/>
    </source>
</evidence>
<reference evidence="12 14" key="3">
    <citation type="submission" date="2017-07" db="EMBL/GenBank/DDBJ databases">
        <title>Prevalence of linear plasmids in Cutibacterium (Propionibacterium) acnes isolates obtained from prostatic tissue.</title>
        <authorList>
            <person name="Davidsson S."/>
            <person name="Carlsson J."/>
            <person name="Molling P."/>
            <person name="Andren O."/>
            <person name="Andersson S.-O."/>
            <person name="Brzuszkiewicz E."/>
            <person name="Poehlein A."/>
            <person name="Al-Zeer M."/>
            <person name="Brinkmann V."/>
            <person name="Scavenius C."/>
            <person name="Nazipi S."/>
            <person name="Soderquist B."/>
            <person name="Bruggemann H."/>
        </authorList>
    </citation>
    <scope>NUCLEOTIDE SEQUENCE [LARGE SCALE GENOMIC DNA]</scope>
    <source>
        <strain evidence="12 14">DSM 753</strain>
    </source>
</reference>
<dbReference type="PROSITE" id="PS50151">
    <property type="entry name" value="UVR"/>
    <property type="match status" value="1"/>
</dbReference>
<dbReference type="SUPFAM" id="SSF47781">
    <property type="entry name" value="RuvA domain 2-like"/>
    <property type="match status" value="1"/>
</dbReference>
<evidence type="ECO:0000313" key="13">
    <source>
        <dbReference type="Proteomes" id="UP000003490"/>
    </source>
</evidence>
<feature type="domain" description="UvrC family homology region profile" evidence="10">
    <location>
        <begin position="271"/>
        <end position="488"/>
    </location>
</feature>
<organism evidence="11 13">
    <name type="scientific">[Clostridium] leptum DSM 753</name>
    <dbReference type="NCBI Taxonomy" id="428125"/>
    <lineage>
        <taxon>Bacteria</taxon>
        <taxon>Bacillati</taxon>
        <taxon>Bacillota</taxon>
        <taxon>Clostridia</taxon>
        <taxon>Eubacteriales</taxon>
        <taxon>Oscillospiraceae</taxon>
        <taxon>Oscillospiraceae incertae sedis</taxon>
    </lineage>
</organism>
<evidence type="ECO:0000313" key="12">
    <source>
        <dbReference type="EMBL" id="PEQ24785.1"/>
    </source>
</evidence>
<dbReference type="Pfam" id="PF14520">
    <property type="entry name" value="HHH_5"/>
    <property type="match status" value="1"/>
</dbReference>
<dbReference type="Gene3D" id="3.40.1440.10">
    <property type="entry name" value="GIY-YIG endonuclease"/>
    <property type="match status" value="1"/>
</dbReference>
<evidence type="ECO:0000256" key="6">
    <source>
        <dbReference type="ARBA" id="ARBA00023236"/>
    </source>
</evidence>
<keyword evidence="6 7" id="KW-0742">SOS response</keyword>
<dbReference type="HAMAP" id="MF_00203">
    <property type="entry name" value="UvrC"/>
    <property type="match status" value="1"/>
</dbReference>
<dbReference type="InterPro" id="IPR035901">
    <property type="entry name" value="GIY-YIG_endonuc_sf"/>
</dbReference>
<dbReference type="HOGENOM" id="CLU_014841_3_2_9"/>
<keyword evidence="1 7" id="KW-0963">Cytoplasm</keyword>
<dbReference type="NCBIfam" id="TIGR00194">
    <property type="entry name" value="uvrC"/>
    <property type="match status" value="1"/>
</dbReference>
<dbReference type="Proteomes" id="UP000003490">
    <property type="component" value="Unassembled WGS sequence"/>
</dbReference>
<dbReference type="PANTHER" id="PTHR30562">
    <property type="entry name" value="UVRC/OXIDOREDUCTASE"/>
    <property type="match status" value="1"/>
</dbReference>
<dbReference type="SUPFAM" id="SSF46600">
    <property type="entry name" value="C-terminal UvrC-binding domain of UvrB"/>
    <property type="match status" value="1"/>
</dbReference>
<feature type="domain" description="UVR" evidence="8">
    <location>
        <begin position="207"/>
        <end position="242"/>
    </location>
</feature>
<dbReference type="OrthoDB" id="9804933at2"/>
<keyword evidence="11" id="KW-0378">Hydrolase</keyword>
<comment type="caution">
    <text evidence="11">The sequence shown here is derived from an EMBL/GenBank/DDBJ whole genome shotgun (WGS) entry which is preliminary data.</text>
</comment>
<protein>
    <recommendedName>
        <fullName evidence="7">UvrABC system protein C</fullName>
        <shortName evidence="7">Protein UvrC</shortName>
    </recommendedName>
    <alternativeName>
        <fullName evidence="7">Excinuclease ABC subunit C</fullName>
    </alternativeName>
</protein>
<dbReference type="InterPro" id="IPR000305">
    <property type="entry name" value="GIY-YIG_endonuc"/>
</dbReference>
<keyword evidence="5 7" id="KW-0234">DNA repair</keyword>
<dbReference type="eggNOG" id="COG0322">
    <property type="taxonomic scope" value="Bacteria"/>
</dbReference>
<comment type="subcellular location">
    <subcellularLocation>
        <location evidence="7">Cytoplasm</location>
    </subcellularLocation>
</comment>
<dbReference type="FunFam" id="4.10.860.10:FF:000002">
    <property type="entry name" value="UvrABC system protein C"/>
    <property type="match status" value="1"/>
</dbReference>
<evidence type="ECO:0000256" key="3">
    <source>
        <dbReference type="ARBA" id="ARBA00022769"/>
    </source>
</evidence>
<dbReference type="Pfam" id="PF22920">
    <property type="entry name" value="UvrC_RNaseH"/>
    <property type="match status" value="1"/>
</dbReference>
<dbReference type="PROSITE" id="PS50165">
    <property type="entry name" value="UVRC"/>
    <property type="match status" value="1"/>
</dbReference>
<dbReference type="EMBL" id="ABCB02000019">
    <property type="protein sequence ID" value="EDO60586.1"/>
    <property type="molecule type" value="Genomic_DNA"/>
</dbReference>
<dbReference type="GO" id="GO:0005737">
    <property type="term" value="C:cytoplasm"/>
    <property type="evidence" value="ECO:0007669"/>
    <property type="project" value="UniProtKB-SubCell"/>
</dbReference>
<gene>
    <name evidence="7 11" type="primary">uvrC</name>
    <name evidence="12" type="ORF">CH238_07450</name>
    <name evidence="11" type="ORF">CLOLEP_02182</name>
</gene>
<evidence type="ECO:0000256" key="5">
    <source>
        <dbReference type="ARBA" id="ARBA00023204"/>
    </source>
</evidence>
<dbReference type="SMART" id="SM00465">
    <property type="entry name" value="GIYc"/>
    <property type="match status" value="1"/>
</dbReference>
<feature type="domain" description="GIY-YIG" evidence="9">
    <location>
        <begin position="17"/>
        <end position="96"/>
    </location>
</feature>
<accession>A7VUD6</accession>
<dbReference type="Gene3D" id="3.30.420.340">
    <property type="entry name" value="UvrC, RNAse H endonuclease domain"/>
    <property type="match status" value="1"/>
</dbReference>
<keyword evidence="3 7" id="KW-0228">DNA excision</keyword>
<dbReference type="Pfam" id="PF02151">
    <property type="entry name" value="UVR"/>
    <property type="match status" value="1"/>
</dbReference>
<dbReference type="InterPro" id="IPR038476">
    <property type="entry name" value="UvrC_RNase_H_dom_sf"/>
</dbReference>
<dbReference type="SUPFAM" id="SSF82771">
    <property type="entry name" value="GIY-YIG endonuclease"/>
    <property type="match status" value="1"/>
</dbReference>
<evidence type="ECO:0000259" key="8">
    <source>
        <dbReference type="PROSITE" id="PS50151"/>
    </source>
</evidence>
<keyword evidence="4 7" id="KW-0267">Excision nuclease</keyword>
<evidence type="ECO:0000256" key="1">
    <source>
        <dbReference type="ARBA" id="ARBA00022490"/>
    </source>
</evidence>
<name>A7VUD6_9FIRM</name>
<dbReference type="InterPro" id="IPR047296">
    <property type="entry name" value="GIY-YIG_UvrC_Cho"/>
</dbReference>
<dbReference type="InterPro" id="IPR010994">
    <property type="entry name" value="RuvA_2-like"/>
</dbReference>
<sequence>MDEKRKALRTRAMALPAAPGVYLMKNASNEIIYIGKAKALKNRVSQYFGSPKNHPPKVRKMVSQVDHFDYILTDSEFEALVLECSLIKQHTPKYNILLKDDKGYHYIKVTPKPYRRIFEAKQKLNDGAEYIGPYTSSFSVKQSVDEARKIFKLPTCSRKFPQEIGRGRPCLNYFIKQCCAPCRGKLSEEEYEGYVDEALEFLKGGSVVSVKDMTQQMNEAAENLEFERAARIRDRISAVKRITAKQKVVATKVREQDVVAMAQAAGAAAHACVVVFRFSGGRLCDQEEFMLGEIADGKTTRAEFLQQYYAQRTVPPQVTLDGEVEGKEALRQWLSEKAGRSVKLTVPQKGEQAHLVDMCRRNASEKLAQQAGRTGREMGALDELGRLLGLAQPPEYIEAYDISNLAGSGNVAGMVAFENGRPLKSAYRKFKIKGFEGQDDYASMQEVISRRLQEYQEKKDTGEGFGRLPDLILLDGGKGHVAAVRPVLEAFGLQIPLFGMVKDDKHRTRAIARDGGEIAINSSRQAFTLVSQIQDEVHRFAIGYHRQTRKRTALSSSLTSIPGIGPSRAKALLKSFKTIKNIAQAELKELEQAPSMNQPAAQAVYDYFHPASVPGEETGKIERKNEKN</sequence>
<proteinExistence type="inferred from homology"/>